<evidence type="ECO:0008006" key="2">
    <source>
        <dbReference type="Google" id="ProtNLM"/>
    </source>
</evidence>
<dbReference type="AlphaFoldDB" id="A0A3B0WK01"/>
<name>A0A3B0WK01_9ZZZZ</name>
<evidence type="ECO:0000313" key="1">
    <source>
        <dbReference type="EMBL" id="VAW56348.1"/>
    </source>
</evidence>
<dbReference type="EMBL" id="UOFF01000216">
    <property type="protein sequence ID" value="VAW56348.1"/>
    <property type="molecule type" value="Genomic_DNA"/>
</dbReference>
<sequence>MSTLNQLEEMIFLVAKALGHELLQEVAFLGGSVTGLLLTDNITKEAVRYTDDVDLITNVIGRPQWVKFQERLRKQGFRESIEDDINCRMRLKNLIVDFMPDDENILGYTNRWYKQALKDATPYNLRDKLIIQLVTPVHFIATKLEAYKGRGNNDPMQSRDIEDILNIFDGREEIAQEIEQYSDDVKGYISEEIAKLLSNQDFEYAVQSASQNQPEREALIFSRLEKVAHYN</sequence>
<accession>A0A3B0WK01</accession>
<gene>
    <name evidence="1" type="ORF">MNBD_GAMMA07-2352</name>
</gene>
<proteinExistence type="predicted"/>
<reference evidence="1" key="1">
    <citation type="submission" date="2018-06" db="EMBL/GenBank/DDBJ databases">
        <authorList>
            <person name="Zhirakovskaya E."/>
        </authorList>
    </citation>
    <scope>NUCLEOTIDE SEQUENCE</scope>
</reference>
<organism evidence="1">
    <name type="scientific">hydrothermal vent metagenome</name>
    <dbReference type="NCBI Taxonomy" id="652676"/>
    <lineage>
        <taxon>unclassified sequences</taxon>
        <taxon>metagenomes</taxon>
        <taxon>ecological metagenomes</taxon>
    </lineage>
</organism>
<protein>
    <recommendedName>
        <fullName evidence="2">Ync</fullName>
    </recommendedName>
</protein>